<keyword evidence="7" id="KW-0378">Hydrolase</keyword>
<dbReference type="EC" id="3.1.26.4" evidence="3"/>
<evidence type="ECO:0000256" key="1">
    <source>
        <dbReference type="ARBA" id="ARBA00000077"/>
    </source>
</evidence>
<evidence type="ECO:0000256" key="5">
    <source>
        <dbReference type="ARBA" id="ARBA00022723"/>
    </source>
</evidence>
<keyword evidence="5" id="KW-0479">Metal-binding</keyword>
<feature type="compositionally biased region" description="Low complexity" evidence="8">
    <location>
        <begin position="165"/>
        <end position="176"/>
    </location>
</feature>
<comment type="caution">
    <text evidence="10">The sequence shown here is derived from an EMBL/GenBank/DDBJ whole genome shotgun (WGS) entry which is preliminary data.</text>
</comment>
<organism evidence="10 11">
    <name type="scientific">Tuber borchii</name>
    <name type="common">White truffle</name>
    <dbReference type="NCBI Taxonomy" id="42251"/>
    <lineage>
        <taxon>Eukaryota</taxon>
        <taxon>Fungi</taxon>
        <taxon>Dikarya</taxon>
        <taxon>Ascomycota</taxon>
        <taxon>Pezizomycotina</taxon>
        <taxon>Pezizomycetes</taxon>
        <taxon>Pezizales</taxon>
        <taxon>Tuberaceae</taxon>
        <taxon>Tuber</taxon>
    </lineage>
</organism>
<dbReference type="InterPro" id="IPR036397">
    <property type="entry name" value="RNaseH_sf"/>
</dbReference>
<evidence type="ECO:0000256" key="7">
    <source>
        <dbReference type="ARBA" id="ARBA00022801"/>
    </source>
</evidence>
<dbReference type="GO" id="GO:0046872">
    <property type="term" value="F:metal ion binding"/>
    <property type="evidence" value="ECO:0007669"/>
    <property type="project" value="UniProtKB-KW"/>
</dbReference>
<dbReference type="PANTHER" id="PTHR10642">
    <property type="entry name" value="RIBONUCLEASE H1"/>
    <property type="match status" value="1"/>
</dbReference>
<dbReference type="SUPFAM" id="SSF53098">
    <property type="entry name" value="Ribonuclease H-like"/>
    <property type="match status" value="1"/>
</dbReference>
<keyword evidence="6" id="KW-0255">Endonuclease</keyword>
<keyword evidence="11" id="KW-1185">Reference proteome</keyword>
<evidence type="ECO:0000313" key="11">
    <source>
        <dbReference type="Proteomes" id="UP000244722"/>
    </source>
</evidence>
<dbReference type="InterPro" id="IPR050092">
    <property type="entry name" value="RNase_H"/>
</dbReference>
<dbReference type="GO" id="GO:0043137">
    <property type="term" value="P:DNA replication, removal of RNA primer"/>
    <property type="evidence" value="ECO:0007669"/>
    <property type="project" value="TreeGrafter"/>
</dbReference>
<dbReference type="GO" id="GO:0003676">
    <property type="term" value="F:nucleic acid binding"/>
    <property type="evidence" value="ECO:0007669"/>
    <property type="project" value="InterPro"/>
</dbReference>
<dbReference type="InterPro" id="IPR002156">
    <property type="entry name" value="RNaseH_domain"/>
</dbReference>
<dbReference type="PANTHER" id="PTHR10642:SF26">
    <property type="entry name" value="RIBONUCLEASE H1"/>
    <property type="match status" value="1"/>
</dbReference>
<dbReference type="CDD" id="cd13934">
    <property type="entry name" value="RNase_H_Dikarya_like"/>
    <property type="match status" value="1"/>
</dbReference>
<dbReference type="AlphaFoldDB" id="A0A2T7A628"/>
<evidence type="ECO:0000256" key="6">
    <source>
        <dbReference type="ARBA" id="ARBA00022759"/>
    </source>
</evidence>
<protein>
    <recommendedName>
        <fullName evidence="3">ribonuclease H</fullName>
        <ecNumber evidence="3">3.1.26.4</ecNumber>
    </recommendedName>
</protein>
<evidence type="ECO:0000256" key="2">
    <source>
        <dbReference type="ARBA" id="ARBA00005300"/>
    </source>
</evidence>
<dbReference type="EMBL" id="NESQ01000016">
    <property type="protein sequence ID" value="PUU83201.1"/>
    <property type="molecule type" value="Genomic_DNA"/>
</dbReference>
<proteinExistence type="inferred from homology"/>
<evidence type="ECO:0000313" key="10">
    <source>
        <dbReference type="EMBL" id="PUU83201.1"/>
    </source>
</evidence>
<feature type="region of interest" description="Disordered" evidence="8">
    <location>
        <begin position="165"/>
        <end position="184"/>
    </location>
</feature>
<evidence type="ECO:0000256" key="8">
    <source>
        <dbReference type="SAM" id="MobiDB-lite"/>
    </source>
</evidence>
<evidence type="ECO:0000256" key="4">
    <source>
        <dbReference type="ARBA" id="ARBA00022722"/>
    </source>
</evidence>
<comment type="catalytic activity">
    <reaction evidence="1">
        <text>Endonucleolytic cleavage to 5'-phosphomonoester.</text>
        <dbReference type="EC" id="3.1.26.4"/>
    </reaction>
</comment>
<dbReference type="GO" id="GO:0004523">
    <property type="term" value="F:RNA-DNA hybrid ribonuclease activity"/>
    <property type="evidence" value="ECO:0007669"/>
    <property type="project" value="UniProtKB-EC"/>
</dbReference>
<reference evidence="10 11" key="1">
    <citation type="submission" date="2017-04" db="EMBL/GenBank/DDBJ databases">
        <title>Draft genome sequence of Tuber borchii Vittad., a whitish edible truffle.</title>
        <authorList>
            <consortium name="DOE Joint Genome Institute"/>
            <person name="Murat C."/>
            <person name="Kuo A."/>
            <person name="Barry K.W."/>
            <person name="Clum A."/>
            <person name="Dockter R.B."/>
            <person name="Fauchery L."/>
            <person name="Iotti M."/>
            <person name="Kohler A."/>
            <person name="Labutti K."/>
            <person name="Lindquist E.A."/>
            <person name="Lipzen A."/>
            <person name="Ohm R.A."/>
            <person name="Wang M."/>
            <person name="Grigoriev I.V."/>
            <person name="Zambonelli A."/>
            <person name="Martin F.M."/>
        </authorList>
    </citation>
    <scope>NUCLEOTIDE SEQUENCE [LARGE SCALE GENOMIC DNA]</scope>
    <source>
        <strain evidence="10 11">Tbo3840</strain>
    </source>
</reference>
<dbReference type="InterPro" id="IPR012337">
    <property type="entry name" value="RNaseH-like_sf"/>
</dbReference>
<dbReference type="STRING" id="42251.A0A2T7A628"/>
<dbReference type="Proteomes" id="UP000244722">
    <property type="component" value="Unassembled WGS sequence"/>
</dbReference>
<dbReference type="OrthoDB" id="245563at2759"/>
<evidence type="ECO:0000259" key="9">
    <source>
        <dbReference type="PROSITE" id="PS50879"/>
    </source>
</evidence>
<accession>A0A2T7A628</accession>
<sequence>MKLLSEAMQKIPRLSQPLTNYQFKPRQFIQTFHPTISQHQRYTRINRPIGLFRRHETPDPLLPPDIFKPKGFNQNPEELFQPRLNTPSTSTSFLLHHINDFTKTLIYIDGASIGNGTPDAKAGYGVYRSPKKSLNICRPLPIGTTNNRAELWAAVSALELIAREPTATDSATSPPTGRDGGSGSGTVVDTWIIASDSQYVVMGATDWAWKRRAVGWKKSKNAPEVGEMELSEEELALGKGLIPNADLWDRLLRGIMNVRGQVLFWLIEREWNQADSLASAGAVRIFFSSFFPPSYTTTKGVG</sequence>
<gene>
    <name evidence="10" type="ORF">B9Z19DRAFT_188375</name>
</gene>
<dbReference type="Gene3D" id="3.30.420.10">
    <property type="entry name" value="Ribonuclease H-like superfamily/Ribonuclease H"/>
    <property type="match status" value="1"/>
</dbReference>
<dbReference type="Pfam" id="PF00075">
    <property type="entry name" value="RNase_H"/>
    <property type="match status" value="1"/>
</dbReference>
<keyword evidence="4" id="KW-0540">Nuclease</keyword>
<evidence type="ECO:0000256" key="3">
    <source>
        <dbReference type="ARBA" id="ARBA00012180"/>
    </source>
</evidence>
<comment type="similarity">
    <text evidence="2">Belongs to the RNase H family.</text>
</comment>
<dbReference type="PROSITE" id="PS50879">
    <property type="entry name" value="RNASE_H_1"/>
    <property type="match status" value="1"/>
</dbReference>
<feature type="domain" description="RNase H type-1" evidence="9">
    <location>
        <begin position="100"/>
        <end position="283"/>
    </location>
</feature>
<name>A0A2T7A628_TUBBO</name>